<dbReference type="Gene3D" id="3.30.420.40">
    <property type="match status" value="2"/>
</dbReference>
<sequence>MNILLGIDFGTCNSSAALVIENHLRVVKEPLKQGYSFASSVYLTEQEEIIVGQAAENNRLRDLRRYRQQFKRELGISQPYPLGDRFFLPQELITEILRKLKSEAEKMAAALGKTSVNDAVITIPATYQQYKRQLMERAAQTAGFTSVKLLVEPVAAATYYAHHNQAQFKEGETILVYDLGGGTFDATLITKKGSGYQIITEPMGLEHCGGTDFDRAIYQDLKNRCSPALRKQLEDREAWRTRISISEYCIDLKHQLSETEEATVCIPIGTEIEQYRLTRTVFNQMIASSVKETIIICDRLIQNAGIDWQAVDRVLMVGGSCRIPYIQEVVEKKLGHSPLLVDEPELAVCQGGAIYGTNFAKTSSLVNSKPNSTKLLNGRYAFQKQLGRGGQGKTYLASDCKLSGNPLCAIKQLQPVNDAKLWETAKRLFLQEIAVLGKVGNHPQIPRLLDHFIENQKFYLVQEYVEGHSLSLELLPGERWSEERVIELLKEVLELLTFVHENNVIHRDIKPDNLIRRKIDNKLVLVDFGAVKQVRASRITTNSGKIISTSSIGTMGYMPPEQQRGQASPSTDLYALGMIGISALTGISALELQLEHSDSSTEELNWQQFASVDSKLAQILTRMVSYLPKDRYQTTKEVFEEIDSFGRLTTTVEERLKLINRPQLSERYSADDRVGNTSGLRSLHLRSQQNLVIFFDWQCTKTLTSHLASVSDLTFSSDGKNLASAGDDGTIKLWHLDNWELVHEFTRKSGFWKRDTTYFTSVAISSDGLAIAGGCLDKTIKLWHLKNGDLIREFKGHTDSVYATVISPDNQFLISSSREKTIKVWNLYTGKVIHNLVGHSDSVYSLALDPEGKILISGGRDNTIKVWNLASGKLINTLNGHLDWVRCLAINPKQRNFVSGSNDNKIELWDLDTGKLLRTFQGHENWVTSVAISPDGNTLISGSRDQTIKLWRLDSGQEIATLKDHSESICAVAIAPDGSTIASSSKDGVIKIWQLN</sequence>
<dbReference type="InterPro" id="IPR013126">
    <property type="entry name" value="Hsp_70_fam"/>
</dbReference>
<dbReference type="EMBL" id="CP003653">
    <property type="protein sequence ID" value="AFZ37944.1"/>
    <property type="molecule type" value="Genomic_DNA"/>
</dbReference>
<evidence type="ECO:0000256" key="4">
    <source>
        <dbReference type="ARBA" id="ARBA00022741"/>
    </source>
</evidence>
<evidence type="ECO:0000313" key="10">
    <source>
        <dbReference type="EMBL" id="AFZ37944.1"/>
    </source>
</evidence>
<dbReference type="OrthoDB" id="447211at2"/>
<evidence type="ECO:0000256" key="7">
    <source>
        <dbReference type="ARBA" id="ARBA00023186"/>
    </source>
</evidence>
<keyword evidence="3" id="KW-0677">Repeat</keyword>
<dbReference type="SUPFAM" id="SSF50978">
    <property type="entry name" value="WD40 repeat-like"/>
    <property type="match status" value="1"/>
</dbReference>
<dbReference type="SMART" id="SM00320">
    <property type="entry name" value="WD40"/>
    <property type="match status" value="7"/>
</dbReference>
<dbReference type="InterPro" id="IPR019775">
    <property type="entry name" value="WD40_repeat_CS"/>
</dbReference>
<name>K9Y0V1_STAC7</name>
<proteinExistence type="inferred from homology"/>
<dbReference type="GO" id="GO:0004674">
    <property type="term" value="F:protein serine/threonine kinase activity"/>
    <property type="evidence" value="ECO:0007669"/>
    <property type="project" value="UniProtKB-KW"/>
</dbReference>
<feature type="repeat" description="WD" evidence="8">
    <location>
        <begin position="836"/>
        <end position="877"/>
    </location>
</feature>
<feature type="repeat" description="WD" evidence="8">
    <location>
        <begin position="703"/>
        <end position="744"/>
    </location>
</feature>
<dbReference type="FunFam" id="3.30.420.40:FF:000028">
    <property type="entry name" value="heat shock 70 kDa protein-like"/>
    <property type="match status" value="1"/>
</dbReference>
<evidence type="ECO:0000256" key="8">
    <source>
        <dbReference type="PROSITE-ProRule" id="PRU00221"/>
    </source>
</evidence>
<dbReference type="SUPFAM" id="SSF56112">
    <property type="entry name" value="Protein kinase-like (PK-like)"/>
    <property type="match status" value="1"/>
</dbReference>
<dbReference type="PRINTS" id="PR00301">
    <property type="entry name" value="HEATSHOCK70"/>
</dbReference>
<feature type="repeat" description="WD" evidence="8">
    <location>
        <begin position="752"/>
        <end position="793"/>
    </location>
</feature>
<evidence type="ECO:0000256" key="6">
    <source>
        <dbReference type="ARBA" id="ARBA00023016"/>
    </source>
</evidence>
<dbReference type="eggNOG" id="COG0443">
    <property type="taxonomic scope" value="Bacteria"/>
</dbReference>
<feature type="repeat" description="WD" evidence="8">
    <location>
        <begin position="920"/>
        <end position="961"/>
    </location>
</feature>
<feature type="repeat" description="WD" evidence="8">
    <location>
        <begin position="878"/>
        <end position="919"/>
    </location>
</feature>
<evidence type="ECO:0000256" key="3">
    <source>
        <dbReference type="ARBA" id="ARBA00022737"/>
    </source>
</evidence>
<evidence type="ECO:0000259" key="9">
    <source>
        <dbReference type="PROSITE" id="PS50011"/>
    </source>
</evidence>
<dbReference type="PROSITE" id="PS50011">
    <property type="entry name" value="PROTEIN_KINASE_DOM"/>
    <property type="match status" value="1"/>
</dbReference>
<dbReference type="InterPro" id="IPR001680">
    <property type="entry name" value="WD40_rpt"/>
</dbReference>
<reference evidence="11" key="1">
    <citation type="journal article" date="2013" name="Proc. Natl. Acad. Sci. U.S.A.">
        <title>Improving the coverage of the cyanobacterial phylum using diversity-driven genome sequencing.</title>
        <authorList>
            <person name="Shih P.M."/>
            <person name="Wu D."/>
            <person name="Latifi A."/>
            <person name="Axen S.D."/>
            <person name="Fewer D.P."/>
            <person name="Talla E."/>
            <person name="Calteau A."/>
            <person name="Cai F."/>
            <person name="Tandeau de Marsac N."/>
            <person name="Rippka R."/>
            <person name="Herdman M."/>
            <person name="Sivonen K."/>
            <person name="Coursin T."/>
            <person name="Laurent T."/>
            <person name="Goodwin L."/>
            <person name="Nolan M."/>
            <person name="Davenport K.W."/>
            <person name="Han C.S."/>
            <person name="Rubin E.M."/>
            <person name="Eisen J.A."/>
            <person name="Woyke T."/>
            <person name="Gugger M."/>
            <person name="Kerfeld C.A."/>
        </authorList>
    </citation>
    <scope>NUCLEOTIDE SEQUENCE [LARGE SCALE GENOMIC DNA]</scope>
    <source>
        <strain evidence="11">ATCC 29371 / PCC 7437</strain>
    </source>
</reference>
<dbReference type="InterPro" id="IPR018181">
    <property type="entry name" value="Heat_shock_70_CS"/>
</dbReference>
<dbReference type="PROSITE" id="PS00678">
    <property type="entry name" value="WD_REPEATS_1"/>
    <property type="match status" value="1"/>
</dbReference>
<dbReference type="GO" id="GO:0140662">
    <property type="term" value="F:ATP-dependent protein folding chaperone"/>
    <property type="evidence" value="ECO:0007669"/>
    <property type="project" value="InterPro"/>
</dbReference>
<dbReference type="PROSITE" id="PS00329">
    <property type="entry name" value="HSP70_2"/>
    <property type="match status" value="1"/>
</dbReference>
<keyword evidence="10" id="KW-0808">Transferase</keyword>
<keyword evidence="7" id="KW-0143">Chaperone</keyword>
<dbReference type="RefSeq" id="WP_015195598.1">
    <property type="nucleotide sequence ID" value="NC_019748.1"/>
</dbReference>
<dbReference type="Gene3D" id="3.30.200.20">
    <property type="entry name" value="Phosphorylase Kinase, domain 1"/>
    <property type="match status" value="1"/>
</dbReference>
<dbReference type="PANTHER" id="PTHR19848:SF8">
    <property type="entry name" value="F-BOX AND WD REPEAT DOMAIN CONTAINING 7"/>
    <property type="match status" value="1"/>
</dbReference>
<dbReference type="PROSITE" id="PS50294">
    <property type="entry name" value="WD_REPEATS_REGION"/>
    <property type="match status" value="6"/>
</dbReference>
<keyword evidence="11" id="KW-1185">Reference proteome</keyword>
<keyword evidence="2 8" id="KW-0853">WD repeat</keyword>
<dbReference type="STRING" id="111780.Sta7437_4480"/>
<evidence type="ECO:0000256" key="1">
    <source>
        <dbReference type="ARBA" id="ARBA00007381"/>
    </source>
</evidence>
<dbReference type="SUPFAM" id="SSF53067">
    <property type="entry name" value="Actin-like ATPase domain"/>
    <property type="match status" value="2"/>
</dbReference>
<dbReference type="KEGG" id="scs:Sta7437_4480"/>
<dbReference type="HOGENOM" id="CLU_300515_0_0_3"/>
<comment type="similarity">
    <text evidence="1">Belongs to the heat shock protein 70 family.</text>
</comment>
<dbReference type="eggNOG" id="COG2319">
    <property type="taxonomic scope" value="Bacteria"/>
</dbReference>
<evidence type="ECO:0000313" key="11">
    <source>
        <dbReference type="Proteomes" id="UP000010473"/>
    </source>
</evidence>
<dbReference type="CDD" id="cd00200">
    <property type="entry name" value="WD40"/>
    <property type="match status" value="1"/>
</dbReference>
<feature type="repeat" description="WD" evidence="8">
    <location>
        <begin position="794"/>
        <end position="835"/>
    </location>
</feature>
<keyword evidence="10" id="KW-0418">Kinase</keyword>
<keyword evidence="10" id="KW-0723">Serine/threonine-protein kinase</keyword>
<gene>
    <name evidence="10" type="ordered locus">Sta7437_4480</name>
</gene>
<dbReference type="Gene3D" id="1.10.510.10">
    <property type="entry name" value="Transferase(Phosphotransferase) domain 1"/>
    <property type="match status" value="1"/>
</dbReference>
<keyword evidence="5" id="KW-0067">ATP-binding</keyword>
<dbReference type="PROSITE" id="PS50082">
    <property type="entry name" value="WD_REPEATS_2"/>
    <property type="match status" value="7"/>
</dbReference>
<dbReference type="eggNOG" id="COG0515">
    <property type="taxonomic scope" value="Bacteria"/>
</dbReference>
<dbReference type="PATRIC" id="fig|111780.3.peg.4637"/>
<dbReference type="InterPro" id="IPR020472">
    <property type="entry name" value="WD40_PAC1"/>
</dbReference>
<dbReference type="InterPro" id="IPR000719">
    <property type="entry name" value="Prot_kinase_dom"/>
</dbReference>
<dbReference type="SMART" id="SM00220">
    <property type="entry name" value="S_TKc"/>
    <property type="match status" value="1"/>
</dbReference>
<dbReference type="Proteomes" id="UP000010473">
    <property type="component" value="Chromosome"/>
</dbReference>
<feature type="repeat" description="WD" evidence="8">
    <location>
        <begin position="962"/>
        <end position="996"/>
    </location>
</feature>
<dbReference type="Pfam" id="PF00012">
    <property type="entry name" value="HSP70"/>
    <property type="match status" value="1"/>
</dbReference>
<dbReference type="InterPro" id="IPR036322">
    <property type="entry name" value="WD40_repeat_dom_sf"/>
</dbReference>
<dbReference type="Pfam" id="PF00069">
    <property type="entry name" value="Pkinase"/>
    <property type="match status" value="1"/>
</dbReference>
<protein>
    <submittedName>
        <fullName evidence="10">Serine/threonine protein kinase-related protein</fullName>
    </submittedName>
</protein>
<evidence type="ECO:0000256" key="2">
    <source>
        <dbReference type="ARBA" id="ARBA00022574"/>
    </source>
</evidence>
<evidence type="ECO:0000256" key="5">
    <source>
        <dbReference type="ARBA" id="ARBA00022840"/>
    </source>
</evidence>
<feature type="domain" description="Protein kinase" evidence="9">
    <location>
        <begin position="380"/>
        <end position="646"/>
    </location>
</feature>
<dbReference type="PRINTS" id="PR00320">
    <property type="entry name" value="GPROTEINBRPT"/>
</dbReference>
<dbReference type="Gene3D" id="3.90.640.10">
    <property type="entry name" value="Actin, Chain A, domain 4"/>
    <property type="match status" value="1"/>
</dbReference>
<dbReference type="Pfam" id="PF00400">
    <property type="entry name" value="WD40"/>
    <property type="match status" value="7"/>
</dbReference>
<dbReference type="AlphaFoldDB" id="K9Y0V1"/>
<dbReference type="InterPro" id="IPR043129">
    <property type="entry name" value="ATPase_NBD"/>
</dbReference>
<dbReference type="InterPro" id="IPR011009">
    <property type="entry name" value="Kinase-like_dom_sf"/>
</dbReference>
<dbReference type="GO" id="GO:0005524">
    <property type="term" value="F:ATP binding"/>
    <property type="evidence" value="ECO:0007669"/>
    <property type="project" value="UniProtKB-KW"/>
</dbReference>
<dbReference type="CDD" id="cd14014">
    <property type="entry name" value="STKc_PknB_like"/>
    <property type="match status" value="1"/>
</dbReference>
<dbReference type="InterPro" id="IPR015943">
    <property type="entry name" value="WD40/YVTN_repeat-like_dom_sf"/>
</dbReference>
<keyword evidence="6" id="KW-0346">Stress response</keyword>
<dbReference type="Gene3D" id="2.130.10.10">
    <property type="entry name" value="YVTN repeat-like/Quinoprotein amine dehydrogenase"/>
    <property type="match status" value="3"/>
</dbReference>
<keyword evidence="4" id="KW-0547">Nucleotide-binding</keyword>
<organism evidence="10 11">
    <name type="scientific">Stanieria cyanosphaera (strain ATCC 29371 / PCC 7437)</name>
    <dbReference type="NCBI Taxonomy" id="111780"/>
    <lineage>
        <taxon>Bacteria</taxon>
        <taxon>Bacillati</taxon>
        <taxon>Cyanobacteriota</taxon>
        <taxon>Cyanophyceae</taxon>
        <taxon>Pleurocapsales</taxon>
        <taxon>Dermocarpellaceae</taxon>
        <taxon>Stanieria</taxon>
    </lineage>
</organism>
<accession>K9Y0V1</accession>
<dbReference type="PANTHER" id="PTHR19848">
    <property type="entry name" value="WD40 REPEAT PROTEIN"/>
    <property type="match status" value="1"/>
</dbReference>